<dbReference type="PROSITE" id="PS51891">
    <property type="entry name" value="CENP_V_GFA"/>
    <property type="match status" value="1"/>
</dbReference>
<dbReference type="GO" id="GO:0016846">
    <property type="term" value="F:carbon-sulfur lyase activity"/>
    <property type="evidence" value="ECO:0007669"/>
    <property type="project" value="InterPro"/>
</dbReference>
<keyword evidence="2" id="KW-0479">Metal-binding</keyword>
<comment type="similarity">
    <text evidence="1">Belongs to the Gfa family.</text>
</comment>
<dbReference type="PANTHER" id="PTHR33337">
    <property type="entry name" value="GFA DOMAIN-CONTAINING PROTEIN"/>
    <property type="match status" value="1"/>
</dbReference>
<dbReference type="SUPFAM" id="SSF51316">
    <property type="entry name" value="Mss4-like"/>
    <property type="match status" value="1"/>
</dbReference>
<dbReference type="InterPro" id="IPR011057">
    <property type="entry name" value="Mss4-like_sf"/>
</dbReference>
<gene>
    <name evidence="6" type="ORF">EMK97_01095</name>
</gene>
<keyword evidence="4" id="KW-0456">Lyase</keyword>
<dbReference type="KEGG" id="lsd:EMK97_01095"/>
<dbReference type="Pfam" id="PF04828">
    <property type="entry name" value="GFA"/>
    <property type="match status" value="1"/>
</dbReference>
<evidence type="ECO:0000313" key="7">
    <source>
        <dbReference type="Proteomes" id="UP000290244"/>
    </source>
</evidence>
<accession>A0A4P6P0J8</accession>
<proteinExistence type="inferred from homology"/>
<dbReference type="EMBL" id="CP034759">
    <property type="protein sequence ID" value="QBG34431.1"/>
    <property type="molecule type" value="Genomic_DNA"/>
</dbReference>
<dbReference type="AlphaFoldDB" id="A0A4P6P0J8"/>
<evidence type="ECO:0000313" key="6">
    <source>
        <dbReference type="EMBL" id="QBG34431.1"/>
    </source>
</evidence>
<evidence type="ECO:0000256" key="3">
    <source>
        <dbReference type="ARBA" id="ARBA00022833"/>
    </source>
</evidence>
<dbReference type="Proteomes" id="UP000290244">
    <property type="component" value="Chromosome"/>
</dbReference>
<protein>
    <submittedName>
        <fullName evidence="6">GFA family protein</fullName>
    </submittedName>
</protein>
<keyword evidence="3" id="KW-0862">Zinc</keyword>
<feature type="domain" description="CENP-V/GFA" evidence="5">
    <location>
        <begin position="6"/>
        <end position="110"/>
    </location>
</feature>
<reference evidence="6 7" key="1">
    <citation type="submission" date="2018-12" db="EMBL/GenBank/DDBJ databases">
        <title>Complete genome of Litorilituus sediminis.</title>
        <authorList>
            <person name="Liu A."/>
            <person name="Rong J."/>
        </authorList>
    </citation>
    <scope>NUCLEOTIDE SEQUENCE [LARGE SCALE GENOMIC DNA]</scope>
    <source>
        <strain evidence="6 7">JCM 17549</strain>
    </source>
</reference>
<dbReference type="PANTHER" id="PTHR33337:SF40">
    <property type="entry name" value="CENP-V_GFA DOMAIN-CONTAINING PROTEIN-RELATED"/>
    <property type="match status" value="1"/>
</dbReference>
<organism evidence="6 7">
    <name type="scientific">Litorilituus sediminis</name>
    <dbReference type="NCBI Taxonomy" id="718192"/>
    <lineage>
        <taxon>Bacteria</taxon>
        <taxon>Pseudomonadati</taxon>
        <taxon>Pseudomonadota</taxon>
        <taxon>Gammaproteobacteria</taxon>
        <taxon>Alteromonadales</taxon>
        <taxon>Colwelliaceae</taxon>
        <taxon>Litorilituus</taxon>
    </lineage>
</organism>
<dbReference type="Gene3D" id="3.90.1590.10">
    <property type="entry name" value="glutathione-dependent formaldehyde- activating enzyme (gfa)"/>
    <property type="match status" value="1"/>
</dbReference>
<evidence type="ECO:0000256" key="2">
    <source>
        <dbReference type="ARBA" id="ARBA00022723"/>
    </source>
</evidence>
<name>A0A4P6P0J8_9GAMM</name>
<dbReference type="InterPro" id="IPR006913">
    <property type="entry name" value="CENP-V/GFA"/>
</dbReference>
<dbReference type="GO" id="GO:0046872">
    <property type="term" value="F:metal ion binding"/>
    <property type="evidence" value="ECO:0007669"/>
    <property type="project" value="UniProtKB-KW"/>
</dbReference>
<evidence type="ECO:0000256" key="1">
    <source>
        <dbReference type="ARBA" id="ARBA00005495"/>
    </source>
</evidence>
<evidence type="ECO:0000259" key="5">
    <source>
        <dbReference type="PROSITE" id="PS51891"/>
    </source>
</evidence>
<sequence length="134" mass="15103">MTKVVLTGGCLCGAIRYQTSASPFAVDYCHCSKCRKHNGSIVVAWMDFKAEQVTWLQDKPTEYASSETGRRGFCNKCGSTLTYGDTRYRQYTTLTIASLDDANLVQPSYHIYLDDKVDWLEITDNCKRYAQGVS</sequence>
<dbReference type="OrthoDB" id="4188830at2"/>
<evidence type="ECO:0000256" key="4">
    <source>
        <dbReference type="ARBA" id="ARBA00023239"/>
    </source>
</evidence>
<keyword evidence="7" id="KW-1185">Reference proteome</keyword>